<evidence type="ECO:0000256" key="1">
    <source>
        <dbReference type="SAM" id="MobiDB-lite"/>
    </source>
</evidence>
<proteinExistence type="predicted"/>
<dbReference type="HOGENOM" id="CLU_2471620_0_0_1"/>
<feature type="compositionally biased region" description="Low complexity" evidence="1">
    <location>
        <begin position="1"/>
        <end position="11"/>
    </location>
</feature>
<feature type="domain" description="ELP1 three-helical bundle" evidence="2">
    <location>
        <begin position="3"/>
        <end position="72"/>
    </location>
</feature>
<name>T1H3D8_MEGSC</name>
<evidence type="ECO:0000259" key="2">
    <source>
        <dbReference type="Pfam" id="PF23936"/>
    </source>
</evidence>
<dbReference type="InterPro" id="IPR056169">
    <property type="entry name" value="HB_ELP1"/>
</dbReference>
<dbReference type="EnsemblMetazoa" id="MESCA010763-RA">
    <property type="protein sequence ID" value="MESCA010763-PA"/>
    <property type="gene ID" value="MESCA010763"/>
</dbReference>
<reference evidence="3" key="2">
    <citation type="submission" date="2015-06" db="UniProtKB">
        <authorList>
            <consortium name="EnsemblMetazoa"/>
        </authorList>
    </citation>
    <scope>IDENTIFICATION</scope>
</reference>
<sequence length="88" mass="10253">MKSSQFSGSSSRTGKTFRSSKNRRKHERKLLSLKEGNPFEDIALIDAIYNLVTKIFGYQNHIRDVCKSLLEISRTTKLELYNYCTNKF</sequence>
<feature type="compositionally biased region" description="Basic residues" evidence="1">
    <location>
        <begin position="18"/>
        <end position="28"/>
    </location>
</feature>
<feature type="region of interest" description="Disordered" evidence="1">
    <location>
        <begin position="1"/>
        <end position="30"/>
    </location>
</feature>
<dbReference type="Proteomes" id="UP000015102">
    <property type="component" value="Unassembled WGS sequence"/>
</dbReference>
<dbReference type="Pfam" id="PF23936">
    <property type="entry name" value="HB_ELP1"/>
    <property type="match status" value="1"/>
</dbReference>
<evidence type="ECO:0000313" key="3">
    <source>
        <dbReference type="EnsemblMetazoa" id="MESCA010763-PA"/>
    </source>
</evidence>
<organism evidence="3 4">
    <name type="scientific">Megaselia scalaris</name>
    <name type="common">Humpbacked fly</name>
    <name type="synonym">Phora scalaris</name>
    <dbReference type="NCBI Taxonomy" id="36166"/>
    <lineage>
        <taxon>Eukaryota</taxon>
        <taxon>Metazoa</taxon>
        <taxon>Ecdysozoa</taxon>
        <taxon>Arthropoda</taxon>
        <taxon>Hexapoda</taxon>
        <taxon>Insecta</taxon>
        <taxon>Pterygota</taxon>
        <taxon>Neoptera</taxon>
        <taxon>Endopterygota</taxon>
        <taxon>Diptera</taxon>
        <taxon>Brachycera</taxon>
        <taxon>Muscomorpha</taxon>
        <taxon>Platypezoidea</taxon>
        <taxon>Phoridae</taxon>
        <taxon>Megaseliini</taxon>
        <taxon>Megaselia</taxon>
    </lineage>
</organism>
<protein>
    <recommendedName>
        <fullName evidence="2">ELP1 three-helical bundle domain-containing protein</fullName>
    </recommendedName>
</protein>
<dbReference type="EMBL" id="CAQQ02383809">
    <property type="status" value="NOT_ANNOTATED_CDS"/>
    <property type="molecule type" value="Genomic_DNA"/>
</dbReference>
<keyword evidence="4" id="KW-1185">Reference proteome</keyword>
<evidence type="ECO:0000313" key="4">
    <source>
        <dbReference type="Proteomes" id="UP000015102"/>
    </source>
</evidence>
<accession>T1H3D8</accession>
<reference evidence="4" key="1">
    <citation type="submission" date="2013-02" db="EMBL/GenBank/DDBJ databases">
        <authorList>
            <person name="Hughes D."/>
        </authorList>
    </citation>
    <scope>NUCLEOTIDE SEQUENCE</scope>
    <source>
        <strain>Durham</strain>
        <strain evidence="4">NC isolate 2 -- Noor lab</strain>
    </source>
</reference>
<dbReference type="STRING" id="36166.T1H3D8"/>
<dbReference type="AlphaFoldDB" id="T1H3D8"/>